<evidence type="ECO:0000313" key="2">
    <source>
        <dbReference type="EMBL" id="ABZ97031.1"/>
    </source>
</evidence>
<dbReference type="AlphaFoldDB" id="B0SLX9"/>
<dbReference type="KEGG" id="lbi:LEPBI_I0906"/>
<keyword evidence="3" id="KW-1185">Reference proteome</keyword>
<protein>
    <submittedName>
        <fullName evidence="2">Uncharacterized protein</fullName>
    </submittedName>
</protein>
<dbReference type="HOGENOM" id="CLU_299317_0_0_12"/>
<evidence type="ECO:0000313" key="3">
    <source>
        <dbReference type="Proteomes" id="UP000001847"/>
    </source>
</evidence>
<keyword evidence="1" id="KW-1133">Transmembrane helix</keyword>
<evidence type="ECO:0000256" key="1">
    <source>
        <dbReference type="SAM" id="Phobius"/>
    </source>
</evidence>
<proteinExistence type="predicted"/>
<name>B0SLX9_LEPBP</name>
<accession>B0SLX9</accession>
<reference evidence="2 3" key="1">
    <citation type="journal article" date="2008" name="PLoS ONE">
        <title>Genome sequence of the saprophyte Leptospira biflexa provides insights into the evolution of Leptospira and the pathogenesis of leptospirosis.</title>
        <authorList>
            <person name="Picardeau M."/>
            <person name="Bulach D.M."/>
            <person name="Bouchier C."/>
            <person name="Zuerner R.L."/>
            <person name="Zidane N."/>
            <person name="Wilson P.J."/>
            <person name="Creno S."/>
            <person name="Kuczek E.S."/>
            <person name="Bommezzadri S."/>
            <person name="Davis J.C."/>
            <person name="McGrath A."/>
            <person name="Johnson M.J."/>
            <person name="Boursaux-Eude C."/>
            <person name="Seemann T."/>
            <person name="Rouy Z."/>
            <person name="Coppel R.L."/>
            <person name="Rood J.I."/>
            <person name="Lajus A."/>
            <person name="Davies J.K."/>
            <person name="Medigue C."/>
            <person name="Adler B."/>
        </authorList>
    </citation>
    <scope>NUCLEOTIDE SEQUENCE [LARGE SCALE GENOMIC DNA]</scope>
    <source>
        <strain evidence="3">Patoc 1 / ATCC 23582 / Paris</strain>
    </source>
</reference>
<dbReference type="BioCyc" id="LBIF456481:LEPBI_RS04445-MONOMER"/>
<dbReference type="Proteomes" id="UP000001847">
    <property type="component" value="Chromosome I"/>
</dbReference>
<feature type="transmembrane region" description="Helical" evidence="1">
    <location>
        <begin position="21"/>
        <end position="41"/>
    </location>
</feature>
<dbReference type="STRING" id="456481.LEPBI_I0906"/>
<sequence>MMNPILKGSLGIAKSKTFRGLFVLFLLYKLIFNQFTATWVVPNLLSKLTLIKMEGRFTCFSLFYGVEIQNLKLFPGGPFSETPVFSAKEIRIRYNLPFLLLGKISVSDLSLIDAKVRIEEKGGLWNTSYLLKEKKKGNEDTKVNPEPTVPKTEISTYLPLQLSAYLDVKGLSVQYIRETGSVRYLSLQNFDFQTKLITNRFTSIPLNADALSQLNEILVHINAERPLAIELDSDQLKWKESIPLSLRFEWDRTESPELFLFATDIGKDDINLEVRGKPVQTGLKILSDIHFDPKQDILKIQQFDLRVIGQSWIQLKGSLSDLSTESPNIDVDIVSSDINLNALQSSLKQLQGIVPEMNVSGGLSLVGTGIHGKWNQTNAKLKVNANKVFFKLGNTKPHKVDSANLDLSALLDFSIQKERTAEIPFPNLKKVNISPSQIIYNLASINLSGDYSFDSGLRFFLSLDKLQLGEYAQGIAGKLKMDLQASGESFASINLQSKLNIDGFRYQIDRSRSPASHLNLGFNTNLVFDKPFGLKEIQISNLDLEQRTLTGNKAIELGMKGKVQPGQTLVAQVSPLNLKLTTPNLLLVLPLVLKEKISPIQNLLGQQPKIKIIASYVQDSGKKHIVANLNSDLPGLEMNDLKLTSDITISGANTNEILIKEFKLSAFGGVFKSSLSGKLNKLEKQKPPLGPYFGNLDLSLSIVSPEKQYLAKGVSVHGDLGLNLKIKDYDINGEFYSKLPALSYNNQKCPGENCKAYLIEEINAKIPIQHNLAYQPEESLIVGDKSIFIKNYGRLNTPNVTIGKVIGTHPNIPNLPFEYVKKQNQLPGFSAFIEYKENFANIESLKSYSMDGIILGKNLVFNLGNLDPKTMEFRGNLLIRDIDLKQLMAPKIRDKIDDGKLKADLNIKVRDLSEPIANLDLFFSIFQIGEDFGKSALNVISAQNFLIDRITDSYPINKIDISLSRGLVYADVYFDRSLLSLIMKLEDGKISQQRMPLANFLKRAQNEIQTYQE</sequence>
<dbReference type="NCBIfam" id="NF047499">
    <property type="entry name" value="LIC_11026_fam"/>
    <property type="match status" value="1"/>
</dbReference>
<gene>
    <name evidence="2" type="ordered locus">LEPBI_I0906</name>
</gene>
<organism evidence="2 3">
    <name type="scientific">Leptospira biflexa serovar Patoc (strain Patoc 1 / ATCC 23582 / Paris)</name>
    <dbReference type="NCBI Taxonomy" id="456481"/>
    <lineage>
        <taxon>Bacteria</taxon>
        <taxon>Pseudomonadati</taxon>
        <taxon>Spirochaetota</taxon>
        <taxon>Spirochaetia</taxon>
        <taxon>Leptospirales</taxon>
        <taxon>Leptospiraceae</taxon>
        <taxon>Leptospira</taxon>
    </lineage>
</organism>
<dbReference type="OrthoDB" id="341991at2"/>
<keyword evidence="1" id="KW-0812">Transmembrane</keyword>
<keyword evidence="1" id="KW-0472">Membrane</keyword>
<dbReference type="EMBL" id="CP000786">
    <property type="protein sequence ID" value="ABZ97031.1"/>
    <property type="molecule type" value="Genomic_DNA"/>
</dbReference>